<protein>
    <submittedName>
        <fullName evidence="4">DUF6777 domain-containing protein</fullName>
    </submittedName>
</protein>
<sequence length="401" mass="41042">MARPAPSACIRRIASLCLTLALVFGLTATACQAGKAATLVGESVGYAAERGFFKEALAYGEKALARGTLAKGGEYAGSEAGLYGGTLKTSSCDVRRLISFLEAPVNRQKAAAWAKALGQDPGGIEEFLLHEVTSVLLGNDTLVRNHGYDQGKAQATPYDSVLEAGTAVLVDVHGVPAVKCNCGNPLTSAKTAIDAKIDINFTGKKWAFKKKQMTKIKKSEKPRKTLVLANVNTPGGAIERPVGANGAAKDQPTRFPDALTVPDLVGQREDEARARLKELGLKAVSKPASGAGQEQGTVAATRPSANSTVRPGSTVTLEVVGSASTTPTGAAESSTPGTPPSDTFSPPTSGSPLCSTPPGAACARETSPGARTPAPHRTSPKTPVPDPGSGAATGRTGLESS</sequence>
<feature type="domain" description="PASTA" evidence="3">
    <location>
        <begin position="255"/>
        <end position="321"/>
    </location>
</feature>
<dbReference type="SMART" id="SM00740">
    <property type="entry name" value="PASTA"/>
    <property type="match status" value="1"/>
</dbReference>
<evidence type="ECO:0000313" key="5">
    <source>
        <dbReference type="Proteomes" id="UP001595990"/>
    </source>
</evidence>
<keyword evidence="2" id="KW-0732">Signal</keyword>
<evidence type="ECO:0000259" key="3">
    <source>
        <dbReference type="PROSITE" id="PS51178"/>
    </source>
</evidence>
<proteinExistence type="predicted"/>
<feature type="compositionally biased region" description="Polar residues" evidence="1">
    <location>
        <begin position="292"/>
        <end position="332"/>
    </location>
</feature>
<organism evidence="4 5">
    <name type="scientific">Streptomyces ehimensis</name>
    <dbReference type="NCBI Taxonomy" id="68195"/>
    <lineage>
        <taxon>Bacteria</taxon>
        <taxon>Bacillati</taxon>
        <taxon>Actinomycetota</taxon>
        <taxon>Actinomycetes</taxon>
        <taxon>Kitasatosporales</taxon>
        <taxon>Streptomycetaceae</taxon>
        <taxon>Streptomyces</taxon>
    </lineage>
</organism>
<accession>A0ABV9BBI7</accession>
<dbReference type="Pfam" id="PF03793">
    <property type="entry name" value="PASTA"/>
    <property type="match status" value="1"/>
</dbReference>
<dbReference type="InterPro" id="IPR005543">
    <property type="entry name" value="PASTA_dom"/>
</dbReference>
<feature type="region of interest" description="Disordered" evidence="1">
    <location>
        <begin position="238"/>
        <end position="258"/>
    </location>
</feature>
<feature type="signal peptide" evidence="2">
    <location>
        <begin position="1"/>
        <end position="33"/>
    </location>
</feature>
<dbReference type="PROSITE" id="PS51178">
    <property type="entry name" value="PASTA"/>
    <property type="match status" value="1"/>
</dbReference>
<dbReference type="CDD" id="cd06577">
    <property type="entry name" value="PASTA_pknB"/>
    <property type="match status" value="1"/>
</dbReference>
<keyword evidence="5" id="KW-1185">Reference proteome</keyword>
<dbReference type="PROSITE" id="PS51257">
    <property type="entry name" value="PROKAR_LIPOPROTEIN"/>
    <property type="match status" value="1"/>
</dbReference>
<evidence type="ECO:0000256" key="2">
    <source>
        <dbReference type="SAM" id="SignalP"/>
    </source>
</evidence>
<feature type="compositionally biased region" description="Low complexity" evidence="1">
    <location>
        <begin position="333"/>
        <end position="352"/>
    </location>
</feature>
<evidence type="ECO:0000256" key="1">
    <source>
        <dbReference type="SAM" id="MobiDB-lite"/>
    </source>
</evidence>
<name>A0ABV9BBI7_9ACTN</name>
<evidence type="ECO:0000313" key="4">
    <source>
        <dbReference type="EMBL" id="MFC4512233.1"/>
    </source>
</evidence>
<dbReference type="EMBL" id="JBHSFS010000002">
    <property type="protein sequence ID" value="MFC4512233.1"/>
    <property type="molecule type" value="Genomic_DNA"/>
</dbReference>
<reference evidence="5" key="1">
    <citation type="journal article" date="2019" name="Int. J. Syst. Evol. Microbiol.">
        <title>The Global Catalogue of Microorganisms (GCM) 10K type strain sequencing project: providing services to taxonomists for standard genome sequencing and annotation.</title>
        <authorList>
            <consortium name="The Broad Institute Genomics Platform"/>
            <consortium name="The Broad Institute Genome Sequencing Center for Infectious Disease"/>
            <person name="Wu L."/>
            <person name="Ma J."/>
        </authorList>
    </citation>
    <scope>NUCLEOTIDE SEQUENCE [LARGE SCALE GENOMIC DNA]</scope>
    <source>
        <strain evidence="5">CECT 8064</strain>
    </source>
</reference>
<feature type="region of interest" description="Disordered" evidence="1">
    <location>
        <begin position="285"/>
        <end position="401"/>
    </location>
</feature>
<dbReference type="RefSeq" id="WP_417922311.1">
    <property type="nucleotide sequence ID" value="NZ_JBHSFS010000002.1"/>
</dbReference>
<gene>
    <name evidence="4" type="ORF">ACFPEN_04710</name>
</gene>
<dbReference type="Gene3D" id="3.30.10.20">
    <property type="match status" value="1"/>
</dbReference>
<feature type="chain" id="PRO_5045888509" evidence="2">
    <location>
        <begin position="34"/>
        <end position="401"/>
    </location>
</feature>
<comment type="caution">
    <text evidence="4">The sequence shown here is derived from an EMBL/GenBank/DDBJ whole genome shotgun (WGS) entry which is preliminary data.</text>
</comment>
<dbReference type="InterPro" id="IPR046704">
    <property type="entry name" value="DUF6777"/>
</dbReference>
<dbReference type="Pfam" id="PF20568">
    <property type="entry name" value="DUF6777"/>
    <property type="match status" value="1"/>
</dbReference>
<dbReference type="Proteomes" id="UP001595990">
    <property type="component" value="Unassembled WGS sequence"/>
</dbReference>